<dbReference type="AlphaFoldDB" id="A0AAW0UEC4"/>
<gene>
    <name evidence="2" type="ORF">O3P69_004386</name>
</gene>
<protein>
    <submittedName>
        <fullName evidence="2">Uncharacterized protein</fullName>
    </submittedName>
</protein>
<evidence type="ECO:0000313" key="3">
    <source>
        <dbReference type="Proteomes" id="UP001487740"/>
    </source>
</evidence>
<feature type="compositionally biased region" description="Polar residues" evidence="1">
    <location>
        <begin position="198"/>
        <end position="207"/>
    </location>
</feature>
<sequence>MTRHPASDSLLADTLSMLRGQGQTQPPTRATLPDCERHCDVLRPDASCLAEGTVGDAQHIPVKKQNTAMIVKFQTFPHITSTLRAEVQPAAPRCLPRARRLPGIAIHAALRSAPRVTLTMDAPRTCTRVLRCVCGVWAAQIADGVRGASRTLHFPPQEAGGGVAVEWWWWWWSGGDALASMAAAPPPPPRRQEELTNMAASSESPRL</sequence>
<feature type="region of interest" description="Disordered" evidence="1">
    <location>
        <begin position="181"/>
        <end position="207"/>
    </location>
</feature>
<reference evidence="2 3" key="1">
    <citation type="submission" date="2023-03" db="EMBL/GenBank/DDBJ databases">
        <title>High-quality genome of Scylla paramamosain provides insights in environmental adaptation.</title>
        <authorList>
            <person name="Zhang L."/>
        </authorList>
    </citation>
    <scope>NUCLEOTIDE SEQUENCE [LARGE SCALE GENOMIC DNA]</scope>
    <source>
        <strain evidence="2">LZ_2023a</strain>
        <tissue evidence="2">Muscle</tissue>
    </source>
</reference>
<name>A0AAW0UEC4_SCYPA</name>
<proteinExistence type="predicted"/>
<dbReference type="EMBL" id="JARAKH010000013">
    <property type="protein sequence ID" value="KAK8397578.1"/>
    <property type="molecule type" value="Genomic_DNA"/>
</dbReference>
<accession>A0AAW0UEC4</accession>
<dbReference type="Proteomes" id="UP001487740">
    <property type="component" value="Unassembled WGS sequence"/>
</dbReference>
<evidence type="ECO:0000256" key="1">
    <source>
        <dbReference type="SAM" id="MobiDB-lite"/>
    </source>
</evidence>
<keyword evidence="3" id="KW-1185">Reference proteome</keyword>
<comment type="caution">
    <text evidence="2">The sequence shown here is derived from an EMBL/GenBank/DDBJ whole genome shotgun (WGS) entry which is preliminary data.</text>
</comment>
<evidence type="ECO:0000313" key="2">
    <source>
        <dbReference type="EMBL" id="KAK8397578.1"/>
    </source>
</evidence>
<organism evidence="2 3">
    <name type="scientific">Scylla paramamosain</name>
    <name type="common">Mud crab</name>
    <dbReference type="NCBI Taxonomy" id="85552"/>
    <lineage>
        <taxon>Eukaryota</taxon>
        <taxon>Metazoa</taxon>
        <taxon>Ecdysozoa</taxon>
        <taxon>Arthropoda</taxon>
        <taxon>Crustacea</taxon>
        <taxon>Multicrustacea</taxon>
        <taxon>Malacostraca</taxon>
        <taxon>Eumalacostraca</taxon>
        <taxon>Eucarida</taxon>
        <taxon>Decapoda</taxon>
        <taxon>Pleocyemata</taxon>
        <taxon>Brachyura</taxon>
        <taxon>Eubrachyura</taxon>
        <taxon>Portunoidea</taxon>
        <taxon>Portunidae</taxon>
        <taxon>Portuninae</taxon>
        <taxon>Scylla</taxon>
    </lineage>
</organism>